<dbReference type="InterPro" id="IPR036691">
    <property type="entry name" value="Endo/exonu/phosph_ase_sf"/>
</dbReference>
<organism evidence="2 3">
    <name type="scientific">Lasius niger</name>
    <name type="common">Black garden ant</name>
    <dbReference type="NCBI Taxonomy" id="67767"/>
    <lineage>
        <taxon>Eukaryota</taxon>
        <taxon>Metazoa</taxon>
        <taxon>Ecdysozoa</taxon>
        <taxon>Arthropoda</taxon>
        <taxon>Hexapoda</taxon>
        <taxon>Insecta</taxon>
        <taxon>Pterygota</taxon>
        <taxon>Neoptera</taxon>
        <taxon>Endopterygota</taxon>
        <taxon>Hymenoptera</taxon>
        <taxon>Apocrita</taxon>
        <taxon>Aculeata</taxon>
        <taxon>Formicoidea</taxon>
        <taxon>Formicidae</taxon>
        <taxon>Formicinae</taxon>
        <taxon>Lasius</taxon>
        <taxon>Lasius</taxon>
    </lineage>
</organism>
<dbReference type="InterPro" id="IPR052560">
    <property type="entry name" value="RdDP_mobile_element"/>
</dbReference>
<dbReference type="Gene3D" id="3.60.10.10">
    <property type="entry name" value="Endonuclease/exonuclease/phosphatase"/>
    <property type="match status" value="1"/>
</dbReference>
<keyword evidence="2" id="KW-0548">Nucleotidyltransferase</keyword>
<dbReference type="PANTHER" id="PTHR36688:SF2">
    <property type="entry name" value="ENDONUCLEASE_EXONUCLEASE_PHOSPHATASE DOMAIN-CONTAINING PROTEIN"/>
    <property type="match status" value="1"/>
</dbReference>
<sequence>MANATRIVLWNANGLKQRLQELEVFLNLQKIDICLISETHFTKRAYLKIRGYECYHTPHPDDIAKGGAAILVRNTIKHQEEPKFATEWLQAATIKIHTGEHKYTVSAIYSPPKFNIKKDEYTIFLKSLDNYFIVGGDFNAKHNYFGSRLTNTKGRELYQAGTELKCNFASGGGYTYWPTDPNKLPDLIDFFITKGISDNYLQVENCYELSSDHSPVIMTLSKLIVKKSVQITLDNKSTNWGKVKTELEEVINLKVPLKTELQLDTEAESFVKIIQETVKKHTKYFEKRDISMNYPMEIREKVAEKRKARRIWQKTRNPADKTILNRLTHNLAATIREYKQESISKYLNELTADKVTNYSLWKAVRKIKRPIVQAPPLRKMDGTWGRTSEEKGIMFADHLESTFQPLLRQTDNENITPADSGEDCAIVFVTPKEVKKEIDTNINGKKAPGYDRITGKILKELPRKAVVKLTYLINAAFRLKYVPRQWKLAEVVMIPKPGKPPEEVASYRPISLLPSISKLFEKLLFE</sequence>
<keyword evidence="3" id="KW-1185">Reference proteome</keyword>
<gene>
    <name evidence="2" type="ORF">RF55_17303</name>
</gene>
<reference evidence="2 3" key="1">
    <citation type="submission" date="2015-04" db="EMBL/GenBank/DDBJ databases">
        <title>Lasius niger genome sequencing.</title>
        <authorList>
            <person name="Konorov E.A."/>
            <person name="Nikitin M.A."/>
            <person name="Kirill M.V."/>
            <person name="Chang P."/>
        </authorList>
    </citation>
    <scope>NUCLEOTIDE SEQUENCE [LARGE SCALE GENOMIC DNA]</scope>
    <source>
        <tissue evidence="2">Whole</tissue>
    </source>
</reference>
<name>A0A0J7K3E4_LASNI</name>
<dbReference type="GO" id="GO:0003964">
    <property type="term" value="F:RNA-directed DNA polymerase activity"/>
    <property type="evidence" value="ECO:0007669"/>
    <property type="project" value="UniProtKB-KW"/>
</dbReference>
<comment type="caution">
    <text evidence="2">The sequence shown here is derived from an EMBL/GenBank/DDBJ whole genome shotgun (WGS) entry which is preliminary data.</text>
</comment>
<dbReference type="Proteomes" id="UP000036403">
    <property type="component" value="Unassembled WGS sequence"/>
</dbReference>
<dbReference type="Pfam" id="PF03372">
    <property type="entry name" value="Exo_endo_phos"/>
    <property type="match status" value="1"/>
</dbReference>
<keyword evidence="2" id="KW-0808">Transferase</keyword>
<dbReference type="SUPFAM" id="SSF56219">
    <property type="entry name" value="DNase I-like"/>
    <property type="match status" value="1"/>
</dbReference>
<evidence type="ECO:0000313" key="3">
    <source>
        <dbReference type="Proteomes" id="UP000036403"/>
    </source>
</evidence>
<evidence type="ECO:0000313" key="2">
    <source>
        <dbReference type="EMBL" id="KMQ84691.1"/>
    </source>
</evidence>
<dbReference type="PaxDb" id="67767-A0A0J7K3E4"/>
<dbReference type="STRING" id="67767.A0A0J7K3E4"/>
<dbReference type="OrthoDB" id="7550275at2759"/>
<dbReference type="AlphaFoldDB" id="A0A0J7K3E4"/>
<evidence type="ECO:0000259" key="1">
    <source>
        <dbReference type="Pfam" id="PF03372"/>
    </source>
</evidence>
<dbReference type="PANTHER" id="PTHR36688">
    <property type="entry name" value="ENDO/EXONUCLEASE/PHOSPHATASE DOMAIN-CONTAINING PROTEIN"/>
    <property type="match status" value="1"/>
</dbReference>
<keyword evidence="2" id="KW-0695">RNA-directed DNA polymerase</keyword>
<dbReference type="EMBL" id="LBMM01015732">
    <property type="protein sequence ID" value="KMQ84691.1"/>
    <property type="molecule type" value="Genomic_DNA"/>
</dbReference>
<feature type="domain" description="Endonuclease/exonuclease/phosphatase" evidence="1">
    <location>
        <begin position="10"/>
        <end position="213"/>
    </location>
</feature>
<protein>
    <submittedName>
        <fullName evidence="2">Rna-directed dna polymerase from mobile element jockey-like protein</fullName>
    </submittedName>
</protein>
<proteinExistence type="predicted"/>
<dbReference type="InterPro" id="IPR005135">
    <property type="entry name" value="Endo/exonuclease/phosphatase"/>
</dbReference>
<accession>A0A0J7K3E4</accession>